<feature type="region of interest" description="Disordered" evidence="1">
    <location>
        <begin position="51"/>
        <end position="70"/>
    </location>
</feature>
<name>A0A699X4Q1_TANCI</name>
<feature type="non-terminal residue" evidence="2">
    <location>
        <position position="97"/>
    </location>
</feature>
<proteinExistence type="predicted"/>
<dbReference type="EMBL" id="BKCJ011806141">
    <property type="protein sequence ID" value="GFD54459.1"/>
    <property type="molecule type" value="Genomic_DNA"/>
</dbReference>
<comment type="caution">
    <text evidence="2">The sequence shown here is derived from an EMBL/GenBank/DDBJ whole genome shotgun (WGS) entry which is preliminary data.</text>
</comment>
<feature type="non-terminal residue" evidence="2">
    <location>
        <position position="1"/>
    </location>
</feature>
<evidence type="ECO:0000313" key="2">
    <source>
        <dbReference type="EMBL" id="GFD54459.1"/>
    </source>
</evidence>
<dbReference type="AlphaFoldDB" id="A0A699X4Q1"/>
<gene>
    <name evidence="2" type="ORF">Tci_926428</name>
</gene>
<accession>A0A699X4Q1</accession>
<sequence>PKYQRRRNAQIDPSYGLAGLTRTCELSSGFAGCAPEYGQCQSGDEACQRHYPDVGGDRRQDVGGGEYHEDQGKQLLALNVSQLGGENGPEQHDGKGE</sequence>
<reference evidence="2" key="1">
    <citation type="journal article" date="2019" name="Sci. Rep.">
        <title>Draft genome of Tanacetum cinerariifolium, the natural source of mosquito coil.</title>
        <authorList>
            <person name="Yamashiro T."/>
            <person name="Shiraishi A."/>
            <person name="Satake H."/>
            <person name="Nakayama K."/>
        </authorList>
    </citation>
    <scope>NUCLEOTIDE SEQUENCE</scope>
</reference>
<organism evidence="2">
    <name type="scientific">Tanacetum cinerariifolium</name>
    <name type="common">Dalmatian daisy</name>
    <name type="synonym">Chrysanthemum cinerariifolium</name>
    <dbReference type="NCBI Taxonomy" id="118510"/>
    <lineage>
        <taxon>Eukaryota</taxon>
        <taxon>Viridiplantae</taxon>
        <taxon>Streptophyta</taxon>
        <taxon>Embryophyta</taxon>
        <taxon>Tracheophyta</taxon>
        <taxon>Spermatophyta</taxon>
        <taxon>Magnoliopsida</taxon>
        <taxon>eudicotyledons</taxon>
        <taxon>Gunneridae</taxon>
        <taxon>Pentapetalae</taxon>
        <taxon>asterids</taxon>
        <taxon>campanulids</taxon>
        <taxon>Asterales</taxon>
        <taxon>Asteraceae</taxon>
        <taxon>Asteroideae</taxon>
        <taxon>Anthemideae</taxon>
        <taxon>Anthemidinae</taxon>
        <taxon>Tanacetum</taxon>
    </lineage>
</organism>
<evidence type="ECO:0000256" key="1">
    <source>
        <dbReference type="SAM" id="MobiDB-lite"/>
    </source>
</evidence>
<protein>
    <submittedName>
        <fullName evidence="2">Uncharacterized protein</fullName>
    </submittedName>
</protein>